<dbReference type="PROSITE" id="PS00211">
    <property type="entry name" value="ABC_TRANSPORTER_1"/>
    <property type="match status" value="2"/>
</dbReference>
<dbReference type="STRING" id="178339.BH719_02550"/>
<dbReference type="InterPro" id="IPR025662">
    <property type="entry name" value="Sigma_54_int_dom_ATP-bd_1"/>
</dbReference>
<evidence type="ECO:0000259" key="5">
    <source>
        <dbReference type="PROSITE" id="PS50893"/>
    </source>
</evidence>
<dbReference type="InterPro" id="IPR003439">
    <property type="entry name" value="ABC_transporter-like_ATP-bd"/>
</dbReference>
<keyword evidence="4 6" id="KW-0067">ATP-binding</keyword>
<keyword evidence="3" id="KW-0547">Nucleotide-binding</keyword>
<proteinExistence type="inferred from homology"/>
<dbReference type="GO" id="GO:0055085">
    <property type="term" value="P:transmembrane transport"/>
    <property type="evidence" value="ECO:0007669"/>
    <property type="project" value="UniProtKB-ARBA"/>
</dbReference>
<gene>
    <name evidence="6" type="ORF">BH719_02550</name>
</gene>
<evidence type="ECO:0000313" key="7">
    <source>
        <dbReference type="Proteomes" id="UP000095214"/>
    </source>
</evidence>
<dbReference type="OrthoDB" id="4008250at2"/>
<dbReference type="PANTHER" id="PTHR43776:SF7">
    <property type="entry name" value="D,D-DIPEPTIDE TRANSPORT ATP-BINDING PROTEIN DDPF-RELATED"/>
    <property type="match status" value="1"/>
</dbReference>
<dbReference type="InterPro" id="IPR013563">
    <property type="entry name" value="Oligopep_ABC_C"/>
</dbReference>
<dbReference type="Pfam" id="PF08352">
    <property type="entry name" value="oligo_HPY"/>
    <property type="match status" value="2"/>
</dbReference>
<dbReference type="Proteomes" id="UP000095214">
    <property type="component" value="Chromosome"/>
</dbReference>
<dbReference type="CDD" id="cd03257">
    <property type="entry name" value="ABC_NikE_OppD_transporters"/>
    <property type="match status" value="2"/>
</dbReference>
<sequence length="530" mass="54471">MGTAGSTGTGTGLRARAIRVANPSDPDRPIVADVSVDAAPGRTLVIVGESGAGKSMLARAICGLAPAQFTTSGTVELAGRTIDLGVAADSLRRLRGGGIVWLPQDPFTSLSPLHRCGVQVIAHRQGPRSERAERALARLAEVGLPARAARAYPHQLSGGMRQRVAIAAALDAAPGVLIADEPTTALDVTTQKEILTLLASLRDARGMALVLVTHDLALARDYGDDIVVMRDGAIVEAGQARRVLARPATDYARQLLDAQLRLDGPSPRPAGAVPATTVADERPVVALRDVVKEFRSGGRHAEGHLALAGVSLDILPGQSVGIVGESGSGKTTLARIMVGLEAPDSGTVDVVRAPGAGRGAPPPVGIVFQNPYSALNPARTVGQTLAEALAVGGQGGAQVPDLLGAVGLSAAHARRLPAALSGGQRQRVAIARALAARPELLICDEAVSALDVSVQATIIDLLRRLQAEQGFALVFITHDLAVARQMSDRIIVMKDGAIVEEGATEALLAAPSHPYTASLIDAVPGRGAPA</sequence>
<dbReference type="Pfam" id="PF00005">
    <property type="entry name" value="ABC_tran"/>
    <property type="match status" value="2"/>
</dbReference>
<dbReference type="KEGG" id="phon:BH719_02550"/>
<dbReference type="GO" id="GO:0015833">
    <property type="term" value="P:peptide transport"/>
    <property type="evidence" value="ECO:0007669"/>
    <property type="project" value="InterPro"/>
</dbReference>
<accession>A0A1D8B4D6</accession>
<dbReference type="Gene3D" id="3.40.50.300">
    <property type="entry name" value="P-loop containing nucleotide triphosphate hydrolases"/>
    <property type="match status" value="2"/>
</dbReference>
<evidence type="ECO:0000256" key="3">
    <source>
        <dbReference type="ARBA" id="ARBA00022741"/>
    </source>
</evidence>
<dbReference type="PROSITE" id="PS50893">
    <property type="entry name" value="ABC_TRANSPORTER_2"/>
    <property type="match status" value="2"/>
</dbReference>
<dbReference type="PROSITE" id="PS00675">
    <property type="entry name" value="SIGMA54_INTERACT_1"/>
    <property type="match status" value="1"/>
</dbReference>
<dbReference type="SMART" id="SM00382">
    <property type="entry name" value="AAA"/>
    <property type="match status" value="2"/>
</dbReference>
<evidence type="ECO:0000256" key="1">
    <source>
        <dbReference type="ARBA" id="ARBA00005417"/>
    </source>
</evidence>
<keyword evidence="7" id="KW-1185">Reference proteome</keyword>
<protein>
    <submittedName>
        <fullName evidence="6">ABC transporter ATP-binding protein</fullName>
    </submittedName>
</protein>
<name>A0A1D8B4D6_9ACTO</name>
<dbReference type="SUPFAM" id="SSF52540">
    <property type="entry name" value="P-loop containing nucleoside triphosphate hydrolases"/>
    <property type="match status" value="2"/>
</dbReference>
<comment type="similarity">
    <text evidence="1">Belongs to the ABC transporter superfamily.</text>
</comment>
<feature type="domain" description="ABC transporter" evidence="5">
    <location>
        <begin position="285"/>
        <end position="520"/>
    </location>
</feature>
<evidence type="ECO:0000313" key="6">
    <source>
        <dbReference type="EMBL" id="AOS47990.1"/>
    </source>
</evidence>
<dbReference type="InterPro" id="IPR027417">
    <property type="entry name" value="P-loop_NTPase"/>
</dbReference>
<evidence type="ECO:0000256" key="4">
    <source>
        <dbReference type="ARBA" id="ARBA00022840"/>
    </source>
</evidence>
<dbReference type="EMBL" id="CP017298">
    <property type="protein sequence ID" value="AOS47990.1"/>
    <property type="molecule type" value="Genomic_DNA"/>
</dbReference>
<dbReference type="InterPro" id="IPR003593">
    <property type="entry name" value="AAA+_ATPase"/>
</dbReference>
<keyword evidence="2" id="KW-0813">Transport</keyword>
<dbReference type="GO" id="GO:0005524">
    <property type="term" value="F:ATP binding"/>
    <property type="evidence" value="ECO:0007669"/>
    <property type="project" value="UniProtKB-KW"/>
</dbReference>
<dbReference type="PANTHER" id="PTHR43776">
    <property type="entry name" value="TRANSPORT ATP-BINDING PROTEIN"/>
    <property type="match status" value="1"/>
</dbReference>
<evidence type="ECO:0000256" key="2">
    <source>
        <dbReference type="ARBA" id="ARBA00022448"/>
    </source>
</evidence>
<dbReference type="AlphaFoldDB" id="A0A1D8B4D6"/>
<reference evidence="6 7" key="1">
    <citation type="submission" date="2016-09" db="EMBL/GenBank/DDBJ databases">
        <title>Complete genome sequence of Actinomyces hongkongensis HKU8.</title>
        <authorList>
            <person name="Gao Y.-X."/>
            <person name="Zhou Y.-Y."/>
            <person name="Xie Y."/>
            <person name="Wang M."/>
            <person name="Wang S.-J."/>
            <person name="Shen S.-G."/>
        </authorList>
    </citation>
    <scope>NUCLEOTIDE SEQUENCE [LARGE SCALE GENOMIC DNA]</scope>
    <source>
        <strain evidence="6 7">HKU8</strain>
    </source>
</reference>
<dbReference type="InterPro" id="IPR050319">
    <property type="entry name" value="ABC_transp_ATP-bind"/>
</dbReference>
<organism evidence="6 7">
    <name type="scientific">Pauljensenia hongkongensis</name>
    <dbReference type="NCBI Taxonomy" id="178339"/>
    <lineage>
        <taxon>Bacteria</taxon>
        <taxon>Bacillati</taxon>
        <taxon>Actinomycetota</taxon>
        <taxon>Actinomycetes</taxon>
        <taxon>Actinomycetales</taxon>
        <taxon>Actinomycetaceae</taxon>
        <taxon>Pauljensenia</taxon>
    </lineage>
</organism>
<dbReference type="GO" id="GO:0016887">
    <property type="term" value="F:ATP hydrolysis activity"/>
    <property type="evidence" value="ECO:0007669"/>
    <property type="project" value="InterPro"/>
</dbReference>
<feature type="domain" description="ABC transporter" evidence="5">
    <location>
        <begin position="13"/>
        <end position="256"/>
    </location>
</feature>
<dbReference type="InterPro" id="IPR017871">
    <property type="entry name" value="ABC_transporter-like_CS"/>
</dbReference>